<sequence>MAQELKQVRDELEKAAKVADDDDLREDVREHVDAFEDYTVGDQEPDHALMDEHLNGIRQLGERAEGDTKDHLDSALETAEEYREDLDQA</sequence>
<proteinExistence type="predicted"/>
<dbReference type="AlphaFoldDB" id="L0K4U0"/>
<organism evidence="2 3">
    <name type="scientific">Natronococcus occultus SP4</name>
    <dbReference type="NCBI Taxonomy" id="694430"/>
    <lineage>
        <taxon>Archaea</taxon>
        <taxon>Methanobacteriati</taxon>
        <taxon>Methanobacteriota</taxon>
        <taxon>Stenosarchaea group</taxon>
        <taxon>Halobacteria</taxon>
        <taxon>Halobacteriales</taxon>
        <taxon>Natrialbaceae</taxon>
        <taxon>Natronococcus</taxon>
    </lineage>
</organism>
<evidence type="ECO:0000313" key="2">
    <source>
        <dbReference type="EMBL" id="AGB39575.1"/>
    </source>
</evidence>
<protein>
    <submittedName>
        <fullName evidence="2">Uncharacterized protein</fullName>
    </submittedName>
</protein>
<dbReference type="KEGG" id="nou:Natoc_3874"/>
<feature type="region of interest" description="Disordered" evidence="1">
    <location>
        <begin position="62"/>
        <end position="89"/>
    </location>
</feature>
<feature type="compositionally biased region" description="Acidic residues" evidence="1">
    <location>
        <begin position="78"/>
        <end position="89"/>
    </location>
</feature>
<dbReference type="OrthoDB" id="197463at2157"/>
<gene>
    <name evidence="2" type="ORF">Natoc_3874</name>
</gene>
<dbReference type="eggNOG" id="arCOG10792">
    <property type="taxonomic scope" value="Archaea"/>
</dbReference>
<evidence type="ECO:0000256" key="1">
    <source>
        <dbReference type="SAM" id="MobiDB-lite"/>
    </source>
</evidence>
<dbReference type="GeneID" id="14402885"/>
<reference evidence="2 3" key="1">
    <citation type="submission" date="2012-11" db="EMBL/GenBank/DDBJ databases">
        <title>FINISHED of Natronococcus occultus SP4, DSM 3396.</title>
        <authorList>
            <consortium name="DOE Joint Genome Institute"/>
            <person name="Eisen J."/>
            <person name="Huntemann M."/>
            <person name="Wei C.-L."/>
            <person name="Han J."/>
            <person name="Detter J.C."/>
            <person name="Han C."/>
            <person name="Tapia R."/>
            <person name="Chen A."/>
            <person name="Kyrpides N."/>
            <person name="Mavromatis K."/>
            <person name="Markowitz V."/>
            <person name="Szeto E."/>
            <person name="Ivanova N."/>
            <person name="Mikhailova N."/>
            <person name="Ovchinnikova G."/>
            <person name="Pagani I."/>
            <person name="Pati A."/>
            <person name="Goodwin L."/>
            <person name="Nordberg H.P."/>
            <person name="Cantor M.N."/>
            <person name="Hua S.X."/>
            <person name="Woyke T."/>
            <person name="Eisen J."/>
            <person name="Klenk H.-P."/>
            <person name="Klenk H.-P."/>
        </authorList>
    </citation>
    <scope>NUCLEOTIDE SEQUENCE [LARGE SCALE GENOMIC DNA]</scope>
    <source>
        <strain evidence="2 3">SP4</strain>
    </source>
</reference>
<name>L0K4U0_9EURY</name>
<feature type="compositionally biased region" description="Basic and acidic residues" evidence="1">
    <location>
        <begin position="62"/>
        <end position="74"/>
    </location>
</feature>
<keyword evidence="3" id="KW-1185">Reference proteome</keyword>
<dbReference type="Proteomes" id="UP000010878">
    <property type="component" value="Chromosome"/>
</dbReference>
<dbReference type="HOGENOM" id="CLU_188094_0_0_2"/>
<evidence type="ECO:0000313" key="3">
    <source>
        <dbReference type="Proteomes" id="UP000010878"/>
    </source>
</evidence>
<dbReference type="EMBL" id="CP003929">
    <property type="protein sequence ID" value="AGB39575.1"/>
    <property type="molecule type" value="Genomic_DNA"/>
</dbReference>
<dbReference type="Pfam" id="PF24430">
    <property type="entry name" value="DUF7553"/>
    <property type="match status" value="1"/>
</dbReference>
<dbReference type="InterPro" id="IPR055975">
    <property type="entry name" value="DUF7553"/>
</dbReference>
<accession>L0K4U0</accession>
<dbReference type="RefSeq" id="WP_015323009.1">
    <property type="nucleotide sequence ID" value="NC_019974.1"/>
</dbReference>